<dbReference type="EMBL" id="AVPE01000010">
    <property type="protein sequence ID" value="KGX91415.1"/>
    <property type="molecule type" value="Genomic_DNA"/>
</dbReference>
<evidence type="ECO:0000313" key="2">
    <source>
        <dbReference type="EMBL" id="KGX91415.1"/>
    </source>
</evidence>
<protein>
    <recommendedName>
        <fullName evidence="4">DUF4083 domain-containing protein</fullName>
    </recommendedName>
</protein>
<accession>A0A0A5GJS5</accession>
<sequence>MGEIVIEDVLFQLFLALFILILFAVLIWLLYKVVHYVNHQRSQEVRIAKIEKRMSELTESSPPKQK</sequence>
<evidence type="ECO:0000256" key="1">
    <source>
        <dbReference type="SAM" id="Phobius"/>
    </source>
</evidence>
<organism evidence="2 3">
    <name type="scientific">Pontibacillus halophilus JSM 076056 = DSM 19796</name>
    <dbReference type="NCBI Taxonomy" id="1385510"/>
    <lineage>
        <taxon>Bacteria</taxon>
        <taxon>Bacillati</taxon>
        <taxon>Bacillota</taxon>
        <taxon>Bacilli</taxon>
        <taxon>Bacillales</taxon>
        <taxon>Bacillaceae</taxon>
        <taxon>Pontibacillus</taxon>
    </lineage>
</organism>
<keyword evidence="1" id="KW-0472">Membrane</keyword>
<reference evidence="2 3" key="1">
    <citation type="submission" date="2013-08" db="EMBL/GenBank/DDBJ databases">
        <authorList>
            <person name="Huang J."/>
            <person name="Wang G."/>
        </authorList>
    </citation>
    <scope>NUCLEOTIDE SEQUENCE [LARGE SCALE GENOMIC DNA]</scope>
    <source>
        <strain evidence="2 3">JSM 076056</strain>
    </source>
</reference>
<evidence type="ECO:0008006" key="4">
    <source>
        <dbReference type="Google" id="ProtNLM"/>
    </source>
</evidence>
<keyword evidence="1" id="KW-1133">Transmembrane helix</keyword>
<proteinExistence type="predicted"/>
<dbReference type="AlphaFoldDB" id="A0A0A5GJS5"/>
<dbReference type="RefSeq" id="WP_026800756.1">
    <property type="nucleotide sequence ID" value="NZ_AULI01000010.1"/>
</dbReference>
<name>A0A0A5GJS5_9BACI</name>
<comment type="caution">
    <text evidence="2">The sequence shown here is derived from an EMBL/GenBank/DDBJ whole genome shotgun (WGS) entry which is preliminary data.</text>
</comment>
<feature type="transmembrane region" description="Helical" evidence="1">
    <location>
        <begin position="12"/>
        <end position="31"/>
    </location>
</feature>
<gene>
    <name evidence="2" type="ORF">N781_04820</name>
</gene>
<keyword evidence="3" id="KW-1185">Reference proteome</keyword>
<evidence type="ECO:0000313" key="3">
    <source>
        <dbReference type="Proteomes" id="UP000030528"/>
    </source>
</evidence>
<dbReference type="Proteomes" id="UP000030528">
    <property type="component" value="Unassembled WGS sequence"/>
</dbReference>
<keyword evidence="1" id="KW-0812">Transmembrane</keyword>